<keyword evidence="3" id="KW-1185">Reference proteome</keyword>
<dbReference type="CDD" id="cd01650">
    <property type="entry name" value="RT_nLTR_like"/>
    <property type="match status" value="1"/>
</dbReference>
<dbReference type="InterPro" id="IPR005135">
    <property type="entry name" value="Endo/exonuclease/phosphatase"/>
</dbReference>
<organism evidence="2 3">
    <name type="scientific">Dendrobium nobile</name>
    <name type="common">Orchid</name>
    <dbReference type="NCBI Taxonomy" id="94219"/>
    <lineage>
        <taxon>Eukaryota</taxon>
        <taxon>Viridiplantae</taxon>
        <taxon>Streptophyta</taxon>
        <taxon>Embryophyta</taxon>
        <taxon>Tracheophyta</taxon>
        <taxon>Spermatophyta</taxon>
        <taxon>Magnoliopsida</taxon>
        <taxon>Liliopsida</taxon>
        <taxon>Asparagales</taxon>
        <taxon>Orchidaceae</taxon>
        <taxon>Epidendroideae</taxon>
        <taxon>Malaxideae</taxon>
        <taxon>Dendrobiinae</taxon>
        <taxon>Dendrobium</taxon>
    </lineage>
</organism>
<dbReference type="PANTHER" id="PTHR33116">
    <property type="entry name" value="REVERSE TRANSCRIPTASE ZINC-BINDING DOMAIN-CONTAINING PROTEIN-RELATED-RELATED"/>
    <property type="match status" value="1"/>
</dbReference>
<dbReference type="Proteomes" id="UP000829196">
    <property type="component" value="Unassembled WGS sequence"/>
</dbReference>
<dbReference type="SUPFAM" id="SSF56219">
    <property type="entry name" value="DNase I-like"/>
    <property type="match status" value="1"/>
</dbReference>
<dbReference type="Gene3D" id="3.60.10.10">
    <property type="entry name" value="Endonuclease/exonuclease/phosphatase"/>
    <property type="match status" value="1"/>
</dbReference>
<dbReference type="InterPro" id="IPR026960">
    <property type="entry name" value="RVT-Znf"/>
</dbReference>
<dbReference type="AlphaFoldDB" id="A0A8T3AEM3"/>
<sequence length="1276" mass="147432">MLWRRICLLKVERKKVNKVKIIALLHQDLPELIIPLKKVMIKVLMWNVRGIGGKDSKTRVKNLCRINNIQLLILTEPLINRDKIADTAKFLGFRMFFANCLNKIWIMWNNHIDVDIVMDLQQVVHCQIKVGSVICYASFVYAACTRANRVFLWEQLANFAANIQGPWCVGGDFNIIANASERRGGKCPNARAMEDFNEMINDCHLNDIGFCGSPFTWNRANLFQRLDRFLFNHEWLAKFSATNVEHLSRTLSDHAPLLLNINVINNTGNFAFRFLNMWLLHDNFNMVVENNWKAPVFPDNSISGMLRLWAKMSRLKQCLRYWNKNTFKNVFSNILEMEAKVIEWEGILSENPSQDITASLNEARIDLLNLHAQEEAFWQQKSNAKFVIEGDKNTKFFHALANKNKTKSRIHKIINNDGITLDSDELICKSGVDYFMNLFNCNDRIIPISNPEVIPKCIVDEDNVMLCQLPTDIEIFNVIRDMNGDATAGPDGFTTKFFQKSWDIVKEDVIFAVQDFFRGNPYPKFFSSSNIVLIPKIDGAKRWPEFRPISLCTFFNKLNSKIIASRLTTILPKIISLNQTGFVKGRCISDNVLLAQELVNDINVKVPGGNIVFKLDITKAYDNLNWNFLYKILSLFGFSHEFILLIRNSVDNCFFSVIINGRNHGFFKSFKGLRQGDTISPALFIIAMEYLSRGLNDLFAKNVNLNYRNLRGFPVSHLSFADDFIIFANGSIKNIKILMKFLSKFHKCSGLKVSKEKSNFYVGKSINQNRILAIQRVCGFQDKKLPIKYLGTPIFKGKKKNFLFDDIFSIIQKKLANWSTSFLSFGGRLVLVKAVLNSIPIYLFHTLMPSTALCNRLERMINKFFWGSKNISKAIHWAAWDKNCGVFEEGGLGCKSLNDTAIAFSHKLWFSFRSNSSLWARFMNFKYCFNRHPIFGYFKNTDSLSWKRLCNIKWEAEEYIQWGLGRGDIYFWQDKWLGDFSIDSFLNTHTLEPIKVSNFIINNGWKVDCLRNILPNNLVDIILNIPLNVNSSDNIICSASSNGKFQMHKLWEKFRQTREKSDRFAAIWHNSFPITYSTFVWRCFKGFLPVDKLLQKKGFFLASKCLCCSNVEDINHLFINGQIARKVWSYFILMTSKNVVYIPDNLFEMVDSWFIPKKGHIFNLIPILILWYIWKARNEAKHDNIKMDEIRIIDNVKRKIIQLYNCKVISSKAFYKCKNIGVDLGIQLEVDTSDYVDSFVYWIKPHHPFVKLNTDGSVGIVNAGAGVLYVTLMGIF</sequence>
<feature type="domain" description="Reverse transcriptase" evidence="1">
    <location>
        <begin position="515"/>
        <end position="794"/>
    </location>
</feature>
<name>A0A8T3AEM3_DENNO</name>
<dbReference type="Pfam" id="PF03372">
    <property type="entry name" value="Exo_endo_phos"/>
    <property type="match status" value="1"/>
</dbReference>
<evidence type="ECO:0000313" key="3">
    <source>
        <dbReference type="Proteomes" id="UP000829196"/>
    </source>
</evidence>
<dbReference type="EMBL" id="JAGYWB010000017">
    <property type="protein sequence ID" value="KAI0494232.1"/>
    <property type="molecule type" value="Genomic_DNA"/>
</dbReference>
<evidence type="ECO:0000313" key="2">
    <source>
        <dbReference type="EMBL" id="KAI0494232.1"/>
    </source>
</evidence>
<dbReference type="Pfam" id="PF13966">
    <property type="entry name" value="zf-RVT"/>
    <property type="match status" value="1"/>
</dbReference>
<dbReference type="SMR" id="A0A8T3AEM3"/>
<dbReference type="PROSITE" id="PS50878">
    <property type="entry name" value="RT_POL"/>
    <property type="match status" value="1"/>
</dbReference>
<proteinExistence type="predicted"/>
<protein>
    <recommendedName>
        <fullName evidence="1">Reverse transcriptase domain-containing protein</fullName>
    </recommendedName>
</protein>
<gene>
    <name evidence="2" type="ORF">KFK09_024364</name>
</gene>
<dbReference type="SUPFAM" id="SSF56672">
    <property type="entry name" value="DNA/RNA polymerases"/>
    <property type="match status" value="1"/>
</dbReference>
<dbReference type="InterPro" id="IPR043502">
    <property type="entry name" value="DNA/RNA_pol_sf"/>
</dbReference>
<dbReference type="InterPro" id="IPR036691">
    <property type="entry name" value="Endo/exonu/phosph_ase_sf"/>
</dbReference>
<dbReference type="GO" id="GO:0003824">
    <property type="term" value="F:catalytic activity"/>
    <property type="evidence" value="ECO:0007669"/>
    <property type="project" value="InterPro"/>
</dbReference>
<dbReference type="InterPro" id="IPR000477">
    <property type="entry name" value="RT_dom"/>
</dbReference>
<dbReference type="Pfam" id="PF00078">
    <property type="entry name" value="RVT_1"/>
    <property type="match status" value="1"/>
</dbReference>
<comment type="caution">
    <text evidence="2">The sequence shown here is derived from an EMBL/GenBank/DDBJ whole genome shotgun (WGS) entry which is preliminary data.</text>
</comment>
<evidence type="ECO:0000259" key="1">
    <source>
        <dbReference type="PROSITE" id="PS50878"/>
    </source>
</evidence>
<reference evidence="2" key="1">
    <citation type="journal article" date="2022" name="Front. Genet.">
        <title>Chromosome-Scale Assembly of the Dendrobium nobile Genome Provides Insights Into the Molecular Mechanism of the Biosynthesis of the Medicinal Active Ingredient of Dendrobium.</title>
        <authorList>
            <person name="Xu Q."/>
            <person name="Niu S.-C."/>
            <person name="Li K.-L."/>
            <person name="Zheng P.-J."/>
            <person name="Zhang X.-J."/>
            <person name="Jia Y."/>
            <person name="Liu Y."/>
            <person name="Niu Y.-X."/>
            <person name="Yu L.-H."/>
            <person name="Chen D.-F."/>
            <person name="Zhang G.-Q."/>
        </authorList>
    </citation>
    <scope>NUCLEOTIDE SEQUENCE</scope>
    <source>
        <tissue evidence="2">Leaf</tissue>
    </source>
</reference>
<dbReference type="PANTHER" id="PTHR33116:SF80">
    <property type="entry name" value="REVERSE TRANSCRIPTASE ZINC-BINDING DOMAIN-CONTAINING PROTEIN"/>
    <property type="match status" value="1"/>
</dbReference>
<accession>A0A8T3AEM3</accession>
<dbReference type="OrthoDB" id="694486at2759"/>